<evidence type="ECO:0000256" key="1">
    <source>
        <dbReference type="ARBA" id="ARBA00004496"/>
    </source>
</evidence>
<sequence length="437" mass="50252">MLKKFTHCIINVSTRRGQQILYRKRSKMSAQHTTATNIDQAILQEDNVTPWEVEAENEKGVDYNKLIDRFGSKEITEEDIKRVERLTGKPAHPFLKRGIFFSHRDLNIVLDHFEQGKPFYLYTGRGPSSESMHLGHLIPFMFTKYLQDAFNVPLVIQMTDDEKFLWKDLELEETHRLAYENGKDIIACGFDMDKTFIFSNLDYMSHLYPVVCKIQKEVTCSQVKGVFGLCDSDNIGKMSFPAIQAAPSFYQAFPHLFPEKEFGKDGVACLIPCAIDQDPYFRVTRDVARKLKWKTPSVIHSKFFPALQGASKKMSASSETSSIYLTDTPKQIEEKIKKHAFSGGRATKEEQMQFGADLEIDVSFRYLEFFLEDDQKLEEIREKYSTGKMLTGEVKAILIETLQKLVGEHQKNRAAISDETLKEFFSVRPLKFGHKGE</sequence>
<keyword evidence="8 12" id="KW-0067">ATP-binding</keyword>
<evidence type="ECO:0000256" key="6">
    <source>
        <dbReference type="ARBA" id="ARBA00022598"/>
    </source>
</evidence>
<dbReference type="Pfam" id="PF00579">
    <property type="entry name" value="tRNA-synt_1b"/>
    <property type="match status" value="1"/>
</dbReference>
<dbReference type="GO" id="GO:0005524">
    <property type="term" value="F:ATP binding"/>
    <property type="evidence" value="ECO:0007669"/>
    <property type="project" value="UniProtKB-KW"/>
</dbReference>
<dbReference type="EC" id="6.1.1.2" evidence="3"/>
<proteinExistence type="inferred from homology"/>
<dbReference type="GeneID" id="68096341"/>
<dbReference type="RefSeq" id="XP_044556016.1">
    <property type="nucleotide sequence ID" value="XM_044693463.1"/>
</dbReference>
<keyword evidence="10 12" id="KW-0030">Aminoacyl-tRNA synthetase</keyword>
<dbReference type="GO" id="GO:0004830">
    <property type="term" value="F:tryptophan-tRNA ligase activity"/>
    <property type="evidence" value="ECO:0007669"/>
    <property type="project" value="UniProtKB-EC"/>
</dbReference>
<dbReference type="InterPro" id="IPR014729">
    <property type="entry name" value="Rossmann-like_a/b/a_fold"/>
</dbReference>
<keyword evidence="14" id="KW-1185">Reference proteome</keyword>
<accession>A0AA88H8S2</accession>
<dbReference type="GO" id="GO:0005737">
    <property type="term" value="C:cytoplasm"/>
    <property type="evidence" value="ECO:0007669"/>
    <property type="project" value="UniProtKB-SubCell"/>
</dbReference>
<comment type="subcellular location">
    <subcellularLocation>
        <location evidence="1">Cytoplasm</location>
    </subcellularLocation>
</comment>
<comment type="similarity">
    <text evidence="2 12">Belongs to the class-I aminoacyl-tRNA synthetase family.</text>
</comment>
<evidence type="ECO:0000256" key="12">
    <source>
        <dbReference type="RuleBase" id="RU363036"/>
    </source>
</evidence>
<dbReference type="GO" id="GO:0006436">
    <property type="term" value="P:tryptophanyl-tRNA aminoacylation"/>
    <property type="evidence" value="ECO:0007669"/>
    <property type="project" value="InterPro"/>
</dbReference>
<evidence type="ECO:0000256" key="8">
    <source>
        <dbReference type="ARBA" id="ARBA00022840"/>
    </source>
</evidence>
<keyword evidence="5" id="KW-0963">Cytoplasm</keyword>
<protein>
    <recommendedName>
        <fullName evidence="4">Tryptophan--tRNA ligase, cytoplasmic</fullName>
        <ecNumber evidence="3">6.1.1.2</ecNumber>
    </recommendedName>
    <alternativeName>
        <fullName evidence="11">Tryptophanyl-tRNA synthetase</fullName>
    </alternativeName>
</protein>
<keyword evidence="7 12" id="KW-0547">Nucleotide-binding</keyword>
<organism evidence="13 14">
    <name type="scientific">Naegleria lovaniensis</name>
    <name type="common">Amoeba</name>
    <dbReference type="NCBI Taxonomy" id="51637"/>
    <lineage>
        <taxon>Eukaryota</taxon>
        <taxon>Discoba</taxon>
        <taxon>Heterolobosea</taxon>
        <taxon>Tetramitia</taxon>
        <taxon>Eutetramitia</taxon>
        <taxon>Vahlkampfiidae</taxon>
        <taxon>Naegleria</taxon>
    </lineage>
</organism>
<dbReference type="PANTHER" id="PTHR10055:SF1">
    <property type="entry name" value="TRYPTOPHAN--TRNA LIGASE, CYTOPLASMIC"/>
    <property type="match status" value="1"/>
</dbReference>
<evidence type="ECO:0000313" key="13">
    <source>
        <dbReference type="EMBL" id="KAG2394122.1"/>
    </source>
</evidence>
<dbReference type="NCBIfam" id="TIGR00233">
    <property type="entry name" value="trpS"/>
    <property type="match status" value="1"/>
</dbReference>
<dbReference type="AlphaFoldDB" id="A0AA88H8S2"/>
<dbReference type="SUPFAM" id="SSF52374">
    <property type="entry name" value="Nucleotidylyl transferase"/>
    <property type="match status" value="1"/>
</dbReference>
<dbReference type="EMBL" id="PYSW02000001">
    <property type="protein sequence ID" value="KAG2394122.1"/>
    <property type="molecule type" value="Genomic_DNA"/>
</dbReference>
<evidence type="ECO:0000256" key="10">
    <source>
        <dbReference type="ARBA" id="ARBA00023146"/>
    </source>
</evidence>
<reference evidence="13 14" key="1">
    <citation type="journal article" date="2018" name="BMC Genomics">
        <title>The genome of Naegleria lovaniensis, the basis for a comparative approach to unravel pathogenicity factors of the human pathogenic amoeba N. fowleri.</title>
        <authorList>
            <person name="Liechti N."/>
            <person name="Schurch N."/>
            <person name="Bruggmann R."/>
            <person name="Wittwer M."/>
        </authorList>
    </citation>
    <scope>NUCLEOTIDE SEQUENCE [LARGE SCALE GENOMIC DNA]</scope>
    <source>
        <strain evidence="13 14">ATCC 30569</strain>
    </source>
</reference>
<evidence type="ECO:0000256" key="4">
    <source>
        <dbReference type="ARBA" id="ARBA00013782"/>
    </source>
</evidence>
<evidence type="ECO:0000256" key="7">
    <source>
        <dbReference type="ARBA" id="ARBA00022741"/>
    </source>
</evidence>
<evidence type="ECO:0000256" key="2">
    <source>
        <dbReference type="ARBA" id="ARBA00005594"/>
    </source>
</evidence>
<dbReference type="Gene3D" id="3.40.50.620">
    <property type="entry name" value="HUPs"/>
    <property type="match status" value="1"/>
</dbReference>
<dbReference type="InterPro" id="IPR001412">
    <property type="entry name" value="aa-tRNA-synth_I_CS"/>
</dbReference>
<dbReference type="InterPro" id="IPR002306">
    <property type="entry name" value="Trp-tRNA-ligase"/>
</dbReference>
<dbReference type="FunFam" id="1.10.240.10:FF:000003">
    <property type="entry name" value="Tryptophan--tRNA ligase, cytoplasmic"/>
    <property type="match status" value="1"/>
</dbReference>
<evidence type="ECO:0000256" key="11">
    <source>
        <dbReference type="ARBA" id="ARBA00030268"/>
    </source>
</evidence>
<dbReference type="Proteomes" id="UP000816034">
    <property type="component" value="Unassembled WGS sequence"/>
</dbReference>
<dbReference type="PROSITE" id="PS00178">
    <property type="entry name" value="AA_TRNA_LIGASE_I"/>
    <property type="match status" value="1"/>
</dbReference>
<keyword evidence="6 12" id="KW-0436">Ligase</keyword>
<dbReference type="PANTHER" id="PTHR10055">
    <property type="entry name" value="TRYPTOPHANYL-TRNA SYNTHETASE"/>
    <property type="match status" value="1"/>
</dbReference>
<evidence type="ECO:0000256" key="3">
    <source>
        <dbReference type="ARBA" id="ARBA00013161"/>
    </source>
</evidence>
<keyword evidence="9 12" id="KW-0648">Protein biosynthesis</keyword>
<dbReference type="Gene3D" id="1.10.240.10">
    <property type="entry name" value="Tyrosyl-Transfer RNA Synthetase"/>
    <property type="match status" value="1"/>
</dbReference>
<dbReference type="PRINTS" id="PR01039">
    <property type="entry name" value="TRNASYNTHTRP"/>
</dbReference>
<name>A0AA88H8S2_NAELO</name>
<evidence type="ECO:0000313" key="14">
    <source>
        <dbReference type="Proteomes" id="UP000816034"/>
    </source>
</evidence>
<dbReference type="FunFam" id="3.40.50.620:FF:000033">
    <property type="entry name" value="tryptophan--tRNA ligase, cytoplasmic"/>
    <property type="match status" value="1"/>
</dbReference>
<evidence type="ECO:0000256" key="9">
    <source>
        <dbReference type="ARBA" id="ARBA00022917"/>
    </source>
</evidence>
<evidence type="ECO:0000256" key="5">
    <source>
        <dbReference type="ARBA" id="ARBA00022490"/>
    </source>
</evidence>
<gene>
    <name evidence="13" type="ORF">C9374_003886</name>
</gene>
<comment type="caution">
    <text evidence="13">The sequence shown here is derived from an EMBL/GenBank/DDBJ whole genome shotgun (WGS) entry which is preliminary data.</text>
</comment>
<dbReference type="InterPro" id="IPR002305">
    <property type="entry name" value="aa-tRNA-synth_Ic"/>
</dbReference>
<dbReference type="CDD" id="cd00806">
    <property type="entry name" value="TrpRS_core"/>
    <property type="match status" value="1"/>
</dbReference>